<reference evidence="4 5" key="1">
    <citation type="submission" date="2020-02" db="EMBL/GenBank/DDBJ databases">
        <title>Characterization of phylogenetic diversity of novel bifidobacterial species isolated in Czech ZOOs.</title>
        <authorList>
            <person name="Lugli G.A."/>
            <person name="Vera N.B."/>
            <person name="Ventura M."/>
        </authorList>
    </citation>
    <scope>NUCLEOTIDE SEQUENCE [LARGE SCALE GENOMIC DNA]</scope>
    <source>
        <strain evidence="4 5">DSM 109960</strain>
    </source>
</reference>
<proteinExistence type="predicted"/>
<evidence type="ECO:0000256" key="2">
    <source>
        <dbReference type="SAM" id="Phobius"/>
    </source>
</evidence>
<protein>
    <submittedName>
        <fullName evidence="4">Nuclease-related domain-containing protein</fullName>
    </submittedName>
</protein>
<organism evidence="4 5">
    <name type="scientific">Bifidobacterium erythrocebi</name>
    <dbReference type="NCBI Taxonomy" id="2675325"/>
    <lineage>
        <taxon>Bacteria</taxon>
        <taxon>Bacillati</taxon>
        <taxon>Actinomycetota</taxon>
        <taxon>Actinomycetes</taxon>
        <taxon>Bifidobacteriales</taxon>
        <taxon>Bifidobacteriaceae</taxon>
        <taxon>Bifidobacterium</taxon>
    </lineage>
</organism>
<dbReference type="RefSeq" id="WP_169079450.1">
    <property type="nucleotide sequence ID" value="NZ_JAAIIF010000008.1"/>
</dbReference>
<dbReference type="AlphaFoldDB" id="A0A7Y0HUD6"/>
<feature type="compositionally biased region" description="Low complexity" evidence="1">
    <location>
        <begin position="132"/>
        <end position="141"/>
    </location>
</feature>
<evidence type="ECO:0000313" key="4">
    <source>
        <dbReference type="EMBL" id="NMM96031.1"/>
    </source>
</evidence>
<dbReference type="Proteomes" id="UP000529710">
    <property type="component" value="Unassembled WGS sequence"/>
</dbReference>
<evidence type="ECO:0000259" key="3">
    <source>
        <dbReference type="PROSITE" id="PS50965"/>
    </source>
</evidence>
<dbReference type="EMBL" id="JAAIIF010000008">
    <property type="protein sequence ID" value="NMM96031.1"/>
    <property type="molecule type" value="Genomic_DNA"/>
</dbReference>
<feature type="transmembrane region" description="Helical" evidence="2">
    <location>
        <begin position="18"/>
        <end position="35"/>
    </location>
</feature>
<keyword evidence="2" id="KW-0472">Membrane</keyword>
<feature type="domain" description="NERD" evidence="3">
    <location>
        <begin position="136"/>
        <end position="265"/>
    </location>
</feature>
<comment type="caution">
    <text evidence="4">The sequence shown here is derived from an EMBL/GenBank/DDBJ whole genome shotgun (WGS) entry which is preliminary data.</text>
</comment>
<name>A0A7Y0HUD6_9BIFI</name>
<dbReference type="Pfam" id="PF08378">
    <property type="entry name" value="NERD"/>
    <property type="match status" value="1"/>
</dbReference>
<keyword evidence="2" id="KW-1133">Transmembrane helix</keyword>
<evidence type="ECO:0000256" key="1">
    <source>
        <dbReference type="SAM" id="MobiDB-lite"/>
    </source>
</evidence>
<gene>
    <name evidence="4" type="ORF">G1C98_0767</name>
</gene>
<dbReference type="InterPro" id="IPR011528">
    <property type="entry name" value="NERD"/>
</dbReference>
<keyword evidence="2" id="KW-0812">Transmembrane</keyword>
<feature type="region of interest" description="Disordered" evidence="1">
    <location>
        <begin position="51"/>
        <end position="141"/>
    </location>
</feature>
<dbReference type="PROSITE" id="PS50965">
    <property type="entry name" value="NERD"/>
    <property type="match status" value="1"/>
</dbReference>
<accession>A0A7Y0HUD6</accession>
<keyword evidence="5" id="KW-1185">Reference proteome</keyword>
<evidence type="ECO:0000313" key="5">
    <source>
        <dbReference type="Proteomes" id="UP000529710"/>
    </source>
</evidence>
<sequence length="331" mass="36108">MDILTNIVYTILDYSPELLLAYVVVAAIVSLIKRVRRGLRDDRSPIGLMTARLTGREREDEDDDVPAHDPYTAANLLNGYTQGESPTLGDDAPIPPQSLRTPTPLPPGFVRLDQQTRRQPAEHVATAGTDPAATSSLASTGSSVAETLRGLPGEYHVIDDVVIADTAGPTTAHASTAMLDHVVVSPYGVFVIDEKELMEERIEGDVQDAHWRACWGNGRDPSRPDADLFNPIMENIRHIQALAHITGIPIGRFVSLIVFCGDGIDLDGITGRGRLLSSTRGMPYPTRIITRDELPGILAQYRKPQLDEFICQSKTAIIESLSASRPADQDR</sequence>